<accession>A0A6A5ZTN5</accession>
<keyword evidence="4" id="KW-0378">Hydrolase</keyword>
<dbReference type="InterPro" id="IPR036928">
    <property type="entry name" value="AS_sf"/>
</dbReference>
<evidence type="ECO:0000313" key="7">
    <source>
        <dbReference type="EMBL" id="KAF2121621.1"/>
    </source>
</evidence>
<dbReference type="PANTHER" id="PTHR46072:SF2">
    <property type="entry name" value="AMIDASE (EUROFUNG)"/>
    <property type="match status" value="1"/>
</dbReference>
<gene>
    <name evidence="7" type="ORF">BDV96DRAFT_217637</name>
</gene>
<dbReference type="PANTHER" id="PTHR46072">
    <property type="entry name" value="AMIDASE-RELATED-RELATED"/>
    <property type="match status" value="1"/>
</dbReference>
<protein>
    <recommendedName>
        <fullName evidence="3">amidase</fullName>
        <ecNumber evidence="3">3.5.1.4</ecNumber>
    </recommendedName>
</protein>
<evidence type="ECO:0000256" key="4">
    <source>
        <dbReference type="ARBA" id="ARBA00022801"/>
    </source>
</evidence>
<dbReference type="Pfam" id="PF01425">
    <property type="entry name" value="Amidase"/>
    <property type="match status" value="1"/>
</dbReference>
<evidence type="ECO:0000256" key="5">
    <source>
        <dbReference type="PIRSR" id="PIRSR001221-1"/>
    </source>
</evidence>
<feature type="active site" description="Acyl-ester intermediate" evidence="5">
    <location>
        <position position="236"/>
    </location>
</feature>
<dbReference type="OrthoDB" id="3787804at2759"/>
<evidence type="ECO:0000313" key="8">
    <source>
        <dbReference type="Proteomes" id="UP000799770"/>
    </source>
</evidence>
<dbReference type="PROSITE" id="PS00571">
    <property type="entry name" value="AMIDASES"/>
    <property type="match status" value="1"/>
</dbReference>
<dbReference type="EC" id="3.5.1.4" evidence="3"/>
<dbReference type="Gene3D" id="3.90.1300.10">
    <property type="entry name" value="Amidase signature (AS) domain"/>
    <property type="match status" value="1"/>
</dbReference>
<reference evidence="7" key="1">
    <citation type="journal article" date="2020" name="Stud. Mycol.">
        <title>101 Dothideomycetes genomes: a test case for predicting lifestyles and emergence of pathogens.</title>
        <authorList>
            <person name="Haridas S."/>
            <person name="Albert R."/>
            <person name="Binder M."/>
            <person name="Bloem J."/>
            <person name="Labutti K."/>
            <person name="Salamov A."/>
            <person name="Andreopoulos B."/>
            <person name="Baker S."/>
            <person name="Barry K."/>
            <person name="Bills G."/>
            <person name="Bluhm B."/>
            <person name="Cannon C."/>
            <person name="Castanera R."/>
            <person name="Culley D."/>
            <person name="Daum C."/>
            <person name="Ezra D."/>
            <person name="Gonzalez J."/>
            <person name="Henrissat B."/>
            <person name="Kuo A."/>
            <person name="Liang C."/>
            <person name="Lipzen A."/>
            <person name="Lutzoni F."/>
            <person name="Magnuson J."/>
            <person name="Mondo S."/>
            <person name="Nolan M."/>
            <person name="Ohm R."/>
            <person name="Pangilinan J."/>
            <person name="Park H.-J."/>
            <person name="Ramirez L."/>
            <person name="Alfaro M."/>
            <person name="Sun H."/>
            <person name="Tritt A."/>
            <person name="Yoshinaga Y."/>
            <person name="Zwiers L.-H."/>
            <person name="Turgeon B."/>
            <person name="Goodwin S."/>
            <person name="Spatafora J."/>
            <person name="Crous P."/>
            <person name="Grigoriev I."/>
        </authorList>
    </citation>
    <scope>NUCLEOTIDE SEQUENCE</scope>
    <source>
        <strain evidence="7">CBS 627.86</strain>
    </source>
</reference>
<evidence type="ECO:0000256" key="3">
    <source>
        <dbReference type="ARBA" id="ARBA00012922"/>
    </source>
</evidence>
<dbReference type="AlphaFoldDB" id="A0A6A5ZTN5"/>
<evidence type="ECO:0000259" key="6">
    <source>
        <dbReference type="Pfam" id="PF01425"/>
    </source>
</evidence>
<dbReference type="EMBL" id="ML977312">
    <property type="protein sequence ID" value="KAF2121621.1"/>
    <property type="molecule type" value="Genomic_DNA"/>
</dbReference>
<feature type="domain" description="Amidase" evidence="6">
    <location>
        <begin position="82"/>
        <end position="546"/>
    </location>
</feature>
<evidence type="ECO:0000256" key="2">
    <source>
        <dbReference type="ARBA" id="ARBA00009199"/>
    </source>
</evidence>
<comment type="catalytic activity">
    <reaction evidence="1">
        <text>a monocarboxylic acid amide + H2O = a monocarboxylate + NH4(+)</text>
        <dbReference type="Rhea" id="RHEA:12020"/>
        <dbReference type="ChEBI" id="CHEBI:15377"/>
        <dbReference type="ChEBI" id="CHEBI:28938"/>
        <dbReference type="ChEBI" id="CHEBI:35757"/>
        <dbReference type="ChEBI" id="CHEBI:83628"/>
        <dbReference type="EC" id="3.5.1.4"/>
    </reaction>
</comment>
<dbReference type="SUPFAM" id="SSF75304">
    <property type="entry name" value="Amidase signature (AS) enzymes"/>
    <property type="match status" value="1"/>
</dbReference>
<comment type="similarity">
    <text evidence="2">Belongs to the amidase family.</text>
</comment>
<dbReference type="GO" id="GO:0004040">
    <property type="term" value="F:amidase activity"/>
    <property type="evidence" value="ECO:0007669"/>
    <property type="project" value="UniProtKB-EC"/>
</dbReference>
<organism evidence="7 8">
    <name type="scientific">Lophiotrema nucula</name>
    <dbReference type="NCBI Taxonomy" id="690887"/>
    <lineage>
        <taxon>Eukaryota</taxon>
        <taxon>Fungi</taxon>
        <taxon>Dikarya</taxon>
        <taxon>Ascomycota</taxon>
        <taxon>Pezizomycotina</taxon>
        <taxon>Dothideomycetes</taxon>
        <taxon>Pleosporomycetidae</taxon>
        <taxon>Pleosporales</taxon>
        <taxon>Lophiotremataceae</taxon>
        <taxon>Lophiotrema</taxon>
    </lineage>
</organism>
<sequence>MGSISNGIPSWEERAEDKRRRILSQVPAAFIHKELTHTLEHSASVQEVPSKYLSPLELEITALDAVALVSGVVSRRYTSVQVLNAFTHRAAIAHQLLNCCLDFPYHAALGRAKELDQILDGTGKTVGPLHGLPISVKDQCRLIGTETTCGFIYPLGQLDTDDAVIVKILKDAGTVIFAKTSLSIGCMWGETVNNILGRACNPYNRTFSCGGSSGGEGALVGFHGSPIGIGSDLGGSIRSPSAYQGLYGLRPTSGRIPYYRMLNSMEGQETIQSVVGPMATSAEAIELFTRTIVEAQPWMQDPGCVPISWNQTTLESFSSSRKLRIGVFEWDGICLPQPPIRNALKTVTKALKAAGHEIVPWKIDTKRAVELVLRVFRADSASDIHRQCAKSGEPPMESACDSPEPPKSLIEAWDLSMECKDFRAAVLRQWNETARDGLPPMDAYFAPVNPAVAPRHGDYSKVRYFAYTASVNILDYSACTLPVGFVDPKVDLADDSSLTVDAAGNALPPPTCERDESIRKRYDPAIYAGLPVTLQIVGRKYEEEKVIGIVKMITELLKST</sequence>
<name>A0A6A5ZTN5_9PLEO</name>
<feature type="active site" description="Charge relay system" evidence="5">
    <location>
        <position position="212"/>
    </location>
</feature>
<keyword evidence="8" id="KW-1185">Reference proteome</keyword>
<dbReference type="Proteomes" id="UP000799770">
    <property type="component" value="Unassembled WGS sequence"/>
</dbReference>
<dbReference type="PIRSF" id="PIRSF001221">
    <property type="entry name" value="Amidase_fungi"/>
    <property type="match status" value="1"/>
</dbReference>
<evidence type="ECO:0000256" key="1">
    <source>
        <dbReference type="ARBA" id="ARBA00001311"/>
    </source>
</evidence>
<dbReference type="InterPro" id="IPR020556">
    <property type="entry name" value="Amidase_CS"/>
</dbReference>
<proteinExistence type="inferred from homology"/>
<feature type="active site" description="Charge relay system" evidence="5">
    <location>
        <position position="137"/>
    </location>
</feature>
<dbReference type="InterPro" id="IPR023631">
    <property type="entry name" value="Amidase_dom"/>
</dbReference>